<organism evidence="1 4">
    <name type="scientific">Roseburia inulinivorans</name>
    <dbReference type="NCBI Taxonomy" id="360807"/>
    <lineage>
        <taxon>Bacteria</taxon>
        <taxon>Bacillati</taxon>
        <taxon>Bacillota</taxon>
        <taxon>Clostridia</taxon>
        <taxon>Lachnospirales</taxon>
        <taxon>Lachnospiraceae</taxon>
        <taxon>Roseburia</taxon>
    </lineage>
</organism>
<name>A0A173QXP0_9FIRM</name>
<evidence type="ECO:0008006" key="7">
    <source>
        <dbReference type="Google" id="ProtNLM"/>
    </source>
</evidence>
<dbReference type="AlphaFoldDB" id="A0A173QXP0"/>
<evidence type="ECO:0000313" key="5">
    <source>
        <dbReference type="Proteomes" id="UP000283738"/>
    </source>
</evidence>
<reference evidence="1 4" key="1">
    <citation type="submission" date="2015-09" db="EMBL/GenBank/DDBJ databases">
        <authorList>
            <consortium name="Pathogen Informatics"/>
        </authorList>
    </citation>
    <scope>NUCLEOTIDE SEQUENCE [LARGE SCALE GENOMIC DNA]</scope>
    <source>
        <strain evidence="1 4">2789STDY5608887</strain>
    </source>
</reference>
<evidence type="ECO:0000313" key="4">
    <source>
        <dbReference type="Proteomes" id="UP000095453"/>
    </source>
</evidence>
<dbReference type="EMBL" id="QRTF01000002">
    <property type="protein sequence ID" value="RGQ54361.1"/>
    <property type="molecule type" value="Genomic_DNA"/>
</dbReference>
<evidence type="ECO:0000313" key="6">
    <source>
        <dbReference type="Proteomes" id="UP000286271"/>
    </source>
</evidence>
<dbReference type="Proteomes" id="UP000283738">
    <property type="component" value="Unassembled WGS sequence"/>
</dbReference>
<gene>
    <name evidence="3" type="ORF">DW707_02810</name>
    <name evidence="2" type="ORF">DWY96_01925</name>
    <name evidence="1" type="ORF">ERS852444_00078</name>
</gene>
<accession>A0A173QXP0</accession>
<dbReference type="Proteomes" id="UP000095453">
    <property type="component" value="Unassembled WGS sequence"/>
</dbReference>
<dbReference type="Proteomes" id="UP000286271">
    <property type="component" value="Unassembled WGS sequence"/>
</dbReference>
<sequence length="120" mass="13845">MKLKKMISVCLLFVLLLAGSLWIDQTMRSSEKTKPEEVAEEMAADTEKMTESMSHLSYTKYYVHAQEGYVVICQADHETVYCETSIRVEHLPEELQSSLEEGIALYSDEELYEFLENYSS</sequence>
<evidence type="ECO:0000313" key="3">
    <source>
        <dbReference type="EMBL" id="RHE99620.1"/>
    </source>
</evidence>
<reference evidence="5 6" key="2">
    <citation type="submission" date="2018-08" db="EMBL/GenBank/DDBJ databases">
        <title>A genome reference for cultivated species of the human gut microbiota.</title>
        <authorList>
            <person name="Zou Y."/>
            <person name="Xue W."/>
            <person name="Luo G."/>
        </authorList>
    </citation>
    <scope>NUCLEOTIDE SEQUENCE [LARGE SCALE GENOMIC DNA]</scope>
    <source>
        <strain evidence="2 5">AF28-15</strain>
        <strain evidence="3 6">AM27-11</strain>
    </source>
</reference>
<proteinExistence type="predicted"/>
<dbReference type="EMBL" id="QSKW01000003">
    <property type="protein sequence ID" value="RHE99620.1"/>
    <property type="molecule type" value="Genomic_DNA"/>
</dbReference>
<evidence type="ECO:0000313" key="1">
    <source>
        <dbReference type="EMBL" id="CUM70390.1"/>
    </source>
</evidence>
<dbReference type="EMBL" id="CYXX01000001">
    <property type="protein sequence ID" value="CUM70390.1"/>
    <property type="molecule type" value="Genomic_DNA"/>
</dbReference>
<evidence type="ECO:0000313" key="2">
    <source>
        <dbReference type="EMBL" id="RGQ54361.1"/>
    </source>
</evidence>
<protein>
    <recommendedName>
        <fullName evidence="7">Bypass of forespore C C-terminal domain-containing protein</fullName>
    </recommendedName>
</protein>